<keyword evidence="2" id="KW-1185">Reference proteome</keyword>
<sequence length="514" mass="56996">MGDTDAAMDVWSLRLLCYVFLFERPPFEAESSSATYERIRRAPAAVGALPYKRWRQHPHPQGGAALSPRMSSLEAGSSLKVQHWRIANSCAKHGLLNNLLTPTSIVGFDLDSSGLEGIGVLFEGSSTFQVYTRLGAQGTALLPIYRMGVTYSSLFRGNKIVVSIRMSLGSEELRKIEFSTSYRHDAVKIVEFLEHEVGAGSLYDEAKEDCPVVYDAERPLSPGQYKYILKHMKPQGQPASMVYDPVLQSNSAISDDVMEEPPGYALKPVSKATEEDSQEALNYLDFAFEDGNACGLKDERFKLPEPDADTKCSAFDPTKGRTFDKALSDYHKECLDQMAVPMGKDGFDVLELKHMRGAVDVLIGAKKYVGSLDSGVVPGIITDLSAAFYIRVGFVHLHRNKDSSSAGSKGNSLDDREPQLIISMLGIMFKTEVPLDFVSTDGVTFNLYRFHEKKLLKYARLPAEKAYFAVADRLKKNMKVKAAAENPTQDVLKEFPEEEALAHRIVKKMLPPKP</sequence>
<accession>A0ABP1FYH3</accession>
<dbReference type="EMBL" id="CAXHTA020000011">
    <property type="protein sequence ID" value="CAL5224531.1"/>
    <property type="molecule type" value="Genomic_DNA"/>
</dbReference>
<organism evidence="1 2">
    <name type="scientific">Coccomyxa viridis</name>
    <dbReference type="NCBI Taxonomy" id="1274662"/>
    <lineage>
        <taxon>Eukaryota</taxon>
        <taxon>Viridiplantae</taxon>
        <taxon>Chlorophyta</taxon>
        <taxon>core chlorophytes</taxon>
        <taxon>Trebouxiophyceae</taxon>
        <taxon>Trebouxiophyceae incertae sedis</taxon>
        <taxon>Coccomyxaceae</taxon>
        <taxon>Coccomyxa</taxon>
    </lineage>
</organism>
<name>A0ABP1FYH3_9CHLO</name>
<dbReference type="Proteomes" id="UP001497392">
    <property type="component" value="Unassembled WGS sequence"/>
</dbReference>
<evidence type="ECO:0000313" key="2">
    <source>
        <dbReference type="Proteomes" id="UP001497392"/>
    </source>
</evidence>
<comment type="caution">
    <text evidence="1">The sequence shown here is derived from an EMBL/GenBank/DDBJ whole genome shotgun (WGS) entry which is preliminary data.</text>
</comment>
<evidence type="ECO:0000313" key="1">
    <source>
        <dbReference type="EMBL" id="CAL5224531.1"/>
    </source>
</evidence>
<gene>
    <name evidence="1" type="primary">g7230</name>
    <name evidence="1" type="ORF">VP750_LOCUS6190</name>
</gene>
<protein>
    <submittedName>
        <fullName evidence="1">G7230 protein</fullName>
    </submittedName>
</protein>
<proteinExistence type="predicted"/>
<reference evidence="1 2" key="1">
    <citation type="submission" date="2024-06" db="EMBL/GenBank/DDBJ databases">
        <authorList>
            <person name="Kraege A."/>
            <person name="Thomma B."/>
        </authorList>
    </citation>
    <scope>NUCLEOTIDE SEQUENCE [LARGE SCALE GENOMIC DNA]</scope>
</reference>